<keyword evidence="2" id="KW-1185">Reference proteome</keyword>
<organism evidence="1 2">
    <name type="scientific">Physocladia obscura</name>
    <dbReference type="NCBI Taxonomy" id="109957"/>
    <lineage>
        <taxon>Eukaryota</taxon>
        <taxon>Fungi</taxon>
        <taxon>Fungi incertae sedis</taxon>
        <taxon>Chytridiomycota</taxon>
        <taxon>Chytridiomycota incertae sedis</taxon>
        <taxon>Chytridiomycetes</taxon>
        <taxon>Chytridiales</taxon>
        <taxon>Chytriomycetaceae</taxon>
        <taxon>Physocladia</taxon>
    </lineage>
</organism>
<sequence length="327" mass="36121">MPWLAAPCRLSSESWLILGGEGKSGVPQLHLFDAATGELLTTQGYPSIERDSNDHQKELSYFYSGSYAEPKDKENEDSLSSNNLVQRIKNALITAYSNKTEIDNFEVLMISNAKTADEHAAQISGLLSASKFKLRDLSVSPKVVVINSDQAVVNIDAAHAIIKNAPIPFRPLLIGDWLYTDRTNGFTPGSQPFMVSYARMATEMHTLFETILTSLAARVAPVKPLKNPLAGKLICDGASCYVVPNEIPTEEPSFLFYLTTTRNGMTNWCREFAGLSAVETKPDALIINFGTQESYGYTEEMSQAGLRKFFDNFRSGKLKEQKGVKKV</sequence>
<name>A0AAD5XDC4_9FUNG</name>
<accession>A0AAD5XDC4</accession>
<reference evidence="1" key="1">
    <citation type="submission" date="2020-05" db="EMBL/GenBank/DDBJ databases">
        <title>Phylogenomic resolution of chytrid fungi.</title>
        <authorList>
            <person name="Stajich J.E."/>
            <person name="Amses K."/>
            <person name="Simmons R."/>
            <person name="Seto K."/>
            <person name="Myers J."/>
            <person name="Bonds A."/>
            <person name="Quandt C.A."/>
            <person name="Barry K."/>
            <person name="Liu P."/>
            <person name="Grigoriev I."/>
            <person name="Longcore J.E."/>
            <person name="James T.Y."/>
        </authorList>
    </citation>
    <scope>NUCLEOTIDE SEQUENCE</scope>
    <source>
        <strain evidence="1">JEL0513</strain>
    </source>
</reference>
<proteinExistence type="predicted"/>
<dbReference type="EMBL" id="JADGJH010001979">
    <property type="protein sequence ID" value="KAJ3105917.1"/>
    <property type="molecule type" value="Genomic_DNA"/>
</dbReference>
<protein>
    <submittedName>
        <fullName evidence="1">Uncharacterized protein</fullName>
    </submittedName>
</protein>
<evidence type="ECO:0000313" key="2">
    <source>
        <dbReference type="Proteomes" id="UP001211907"/>
    </source>
</evidence>
<evidence type="ECO:0000313" key="1">
    <source>
        <dbReference type="EMBL" id="KAJ3105917.1"/>
    </source>
</evidence>
<gene>
    <name evidence="1" type="ORF">HK100_003800</name>
</gene>
<comment type="caution">
    <text evidence="1">The sequence shown here is derived from an EMBL/GenBank/DDBJ whole genome shotgun (WGS) entry which is preliminary data.</text>
</comment>
<dbReference type="Proteomes" id="UP001211907">
    <property type="component" value="Unassembled WGS sequence"/>
</dbReference>
<dbReference type="AlphaFoldDB" id="A0AAD5XDC4"/>